<dbReference type="KEGG" id="lal:AT746_01910"/>
<protein>
    <submittedName>
        <fullName evidence="2">Transposase</fullName>
    </submittedName>
</protein>
<accession>A0A0U3AQX9</accession>
<dbReference type="SMART" id="SM01321">
    <property type="entry name" value="Y1_Tnp"/>
    <property type="match status" value="1"/>
</dbReference>
<name>A0A0U3AQX9_9ALTE</name>
<dbReference type="GO" id="GO:0006313">
    <property type="term" value="P:DNA transposition"/>
    <property type="evidence" value="ECO:0007669"/>
    <property type="project" value="InterPro"/>
</dbReference>
<dbReference type="InterPro" id="IPR052715">
    <property type="entry name" value="RAYT_transposase"/>
</dbReference>
<gene>
    <name evidence="2" type="ORF">AT746_01910</name>
</gene>
<dbReference type="PANTHER" id="PTHR36966">
    <property type="entry name" value="REP-ASSOCIATED TYROSINE TRANSPOSASE"/>
    <property type="match status" value="1"/>
</dbReference>
<dbReference type="AlphaFoldDB" id="A0A0U3AQX9"/>
<dbReference type="NCBIfam" id="NF047646">
    <property type="entry name" value="REP_Tyr_transpos"/>
    <property type="match status" value="1"/>
</dbReference>
<feature type="domain" description="Transposase IS200-like" evidence="1">
    <location>
        <begin position="9"/>
        <end position="131"/>
    </location>
</feature>
<dbReference type="Proteomes" id="UP000068447">
    <property type="component" value="Chromosome"/>
</dbReference>
<dbReference type="SUPFAM" id="SSF143422">
    <property type="entry name" value="Transposase IS200-like"/>
    <property type="match status" value="1"/>
</dbReference>
<evidence type="ECO:0000259" key="1">
    <source>
        <dbReference type="SMART" id="SM01321"/>
    </source>
</evidence>
<dbReference type="EMBL" id="CP013650">
    <property type="protein sequence ID" value="ALT00275.1"/>
    <property type="molecule type" value="Genomic_DNA"/>
</dbReference>
<evidence type="ECO:0000313" key="3">
    <source>
        <dbReference type="Proteomes" id="UP000068447"/>
    </source>
</evidence>
<dbReference type="GO" id="GO:0043565">
    <property type="term" value="F:sequence-specific DNA binding"/>
    <property type="evidence" value="ECO:0007669"/>
    <property type="project" value="TreeGrafter"/>
</dbReference>
<keyword evidence="3" id="KW-1185">Reference proteome</keyword>
<organism evidence="2 3">
    <name type="scientific">Lacimicrobium alkaliphilum</name>
    <dbReference type="NCBI Taxonomy" id="1526571"/>
    <lineage>
        <taxon>Bacteria</taxon>
        <taxon>Pseudomonadati</taxon>
        <taxon>Pseudomonadota</taxon>
        <taxon>Gammaproteobacteria</taxon>
        <taxon>Alteromonadales</taxon>
        <taxon>Alteromonadaceae</taxon>
        <taxon>Lacimicrobium</taxon>
    </lineage>
</organism>
<proteinExistence type="predicted"/>
<dbReference type="Pfam" id="PF01797">
    <property type="entry name" value="Y1_Tnp"/>
    <property type="match status" value="1"/>
</dbReference>
<reference evidence="2 3" key="1">
    <citation type="submission" date="2015-12" db="EMBL/GenBank/DDBJ databases">
        <title>Complete genome of Lacimicrobium alkaliphilum KCTC 32984.</title>
        <authorList>
            <person name="Kim S.-G."/>
            <person name="Lee Y.-J."/>
        </authorList>
    </citation>
    <scope>NUCLEOTIDE SEQUENCE [LARGE SCALE GENOMIC DNA]</scope>
    <source>
        <strain evidence="2 3">YelD216</strain>
    </source>
</reference>
<sequence>MVRYRRVWVDGGTYFFTLTLIDRHASYLTQYVDELRQAFRESRKNHPFKIEAIVVLPEHLHMILTLPEGVSDYARRIQSIKAIFSRKVANLIPGCCPNNRGEYNLWQRRYWEHLIRDEEDFNSHVDYIHYNPVKHKLVDEVKAWPYSSFHHYVRERILPQDWAGYAFTSNSNFGER</sequence>
<dbReference type="OrthoDB" id="9794403at2"/>
<dbReference type="GO" id="GO:0004803">
    <property type="term" value="F:transposase activity"/>
    <property type="evidence" value="ECO:0007669"/>
    <property type="project" value="InterPro"/>
</dbReference>
<evidence type="ECO:0000313" key="2">
    <source>
        <dbReference type="EMBL" id="ALT00275.1"/>
    </source>
</evidence>
<dbReference type="PANTHER" id="PTHR36966:SF1">
    <property type="entry name" value="REP-ASSOCIATED TYROSINE TRANSPOSASE"/>
    <property type="match status" value="1"/>
</dbReference>
<dbReference type="Gene3D" id="3.30.70.1290">
    <property type="entry name" value="Transposase IS200-like"/>
    <property type="match status" value="1"/>
</dbReference>
<dbReference type="InterPro" id="IPR036515">
    <property type="entry name" value="Transposase_17_sf"/>
</dbReference>
<dbReference type="InterPro" id="IPR002686">
    <property type="entry name" value="Transposase_17"/>
</dbReference>